<evidence type="ECO:0000259" key="1">
    <source>
        <dbReference type="Pfam" id="PF06985"/>
    </source>
</evidence>
<dbReference type="Proteomes" id="UP000813461">
    <property type="component" value="Unassembled WGS sequence"/>
</dbReference>
<organism evidence="2 3">
    <name type="scientific">Paraphoma chrysanthemicola</name>
    <dbReference type="NCBI Taxonomy" id="798071"/>
    <lineage>
        <taxon>Eukaryota</taxon>
        <taxon>Fungi</taxon>
        <taxon>Dikarya</taxon>
        <taxon>Ascomycota</taxon>
        <taxon>Pezizomycotina</taxon>
        <taxon>Dothideomycetes</taxon>
        <taxon>Pleosporomycetidae</taxon>
        <taxon>Pleosporales</taxon>
        <taxon>Pleosporineae</taxon>
        <taxon>Phaeosphaeriaceae</taxon>
        <taxon>Paraphoma</taxon>
    </lineage>
</organism>
<accession>A0A8K0W394</accession>
<sequence length="671" mass="75870">MPVQKLCHACKAFLQGARETCQGSGRYVHHASPESFAHAIDSGCEICTGLCAEIFVDSDHFQVMFPTAWEWDCYEVSDGRAWKALFWYHRCSVKLLFEPVESVNAPSGQLVTGNSGDEQALSFLSGQYQNCRTQHASCKRAAPTSNYRPRRLLDVALSNDQLIRLYEESSIDPTAEYATLSHCWGGIQPFTLSASTKHQLTAGVSISAFPKTFRDAVFTVRALGLRYLWIDSLCIAQDHLAEWHIEAGRMRDIYGSAACCIAATAAENSDIGLFLDRNTKSHEPISVEATWVQIDGSPPPGKYWCNFHWIIPYGAIDVAPLNRRAWVAQERYLSPRIIHFAKEAIFWECTQLLGCEAYPCGFPLRYGLSPMDSGMRSLKVAAYNFQRDKTFHRSADERDSISPERPTAHEIRCLWRGFVWDYTRCDITKEADCLIALTGVAQDVGKMLGDRLIAGLWTSELLKEMCWKVSEPRPVGDRGNYRPTKWRAPTWSWASSAIPIYHAVDFNDHDFDYMADVIKVGVDEKSSGEIISASLDLRCRLLPVELGVIFSSDYHSKNHTISLEGTRLQLDLRIDDPNVTNPSDPQRVFWLMALFSCSSTSAPDHTFRKLSGLLVSRSVRQPRCFEKIAMFDGWWRDLDFTLPRQHDPDPEGIEKLLKLHESTEPQVITLI</sequence>
<evidence type="ECO:0000313" key="2">
    <source>
        <dbReference type="EMBL" id="KAH7093213.1"/>
    </source>
</evidence>
<reference evidence="2" key="1">
    <citation type="journal article" date="2021" name="Nat. Commun.">
        <title>Genetic determinants of endophytism in the Arabidopsis root mycobiome.</title>
        <authorList>
            <person name="Mesny F."/>
            <person name="Miyauchi S."/>
            <person name="Thiergart T."/>
            <person name="Pickel B."/>
            <person name="Atanasova L."/>
            <person name="Karlsson M."/>
            <person name="Huettel B."/>
            <person name="Barry K.W."/>
            <person name="Haridas S."/>
            <person name="Chen C."/>
            <person name="Bauer D."/>
            <person name="Andreopoulos W."/>
            <person name="Pangilinan J."/>
            <person name="LaButti K."/>
            <person name="Riley R."/>
            <person name="Lipzen A."/>
            <person name="Clum A."/>
            <person name="Drula E."/>
            <person name="Henrissat B."/>
            <person name="Kohler A."/>
            <person name="Grigoriev I.V."/>
            <person name="Martin F.M."/>
            <person name="Hacquard S."/>
        </authorList>
    </citation>
    <scope>NUCLEOTIDE SEQUENCE</scope>
    <source>
        <strain evidence="2">MPI-SDFR-AT-0120</strain>
    </source>
</reference>
<dbReference type="InterPro" id="IPR010730">
    <property type="entry name" value="HET"/>
</dbReference>
<dbReference type="Pfam" id="PF06985">
    <property type="entry name" value="HET"/>
    <property type="match status" value="1"/>
</dbReference>
<evidence type="ECO:0000313" key="3">
    <source>
        <dbReference type="Proteomes" id="UP000813461"/>
    </source>
</evidence>
<feature type="domain" description="Heterokaryon incompatibility" evidence="1">
    <location>
        <begin position="177"/>
        <end position="330"/>
    </location>
</feature>
<dbReference type="AlphaFoldDB" id="A0A8K0W394"/>
<proteinExistence type="predicted"/>
<dbReference type="OrthoDB" id="2958217at2759"/>
<dbReference type="PANTHER" id="PTHR33112:SF10">
    <property type="entry name" value="TOL"/>
    <property type="match status" value="1"/>
</dbReference>
<gene>
    <name evidence="2" type="ORF">FB567DRAFT_544594</name>
</gene>
<dbReference type="PANTHER" id="PTHR33112">
    <property type="entry name" value="DOMAIN PROTEIN, PUTATIVE-RELATED"/>
    <property type="match status" value="1"/>
</dbReference>
<name>A0A8K0W394_9PLEO</name>
<comment type="caution">
    <text evidence="2">The sequence shown here is derived from an EMBL/GenBank/DDBJ whole genome shotgun (WGS) entry which is preliminary data.</text>
</comment>
<protein>
    <submittedName>
        <fullName evidence="2">Heterokaryon incompatibility protein-domain-containing protein</fullName>
    </submittedName>
</protein>
<keyword evidence="3" id="KW-1185">Reference proteome</keyword>
<dbReference type="EMBL" id="JAGMVJ010000002">
    <property type="protein sequence ID" value="KAH7093213.1"/>
    <property type="molecule type" value="Genomic_DNA"/>
</dbReference>